<dbReference type="RefSeq" id="WP_114830931.1">
    <property type="nucleotide sequence ID" value="NZ_QQTO01000042.1"/>
</dbReference>
<sequence>MSNQDVVIAMALNAGLRRLLVAAFVHQREKAPGDPQMRELREAFKREIARLMVRGAAENGEDIELTTAVRKSLQLFVDAAYREAAEERVAAAPLQ</sequence>
<accession>A0A370L350</accession>
<gene>
    <name evidence="1" type="ORF">DWE98_19425</name>
</gene>
<dbReference type="AlphaFoldDB" id="A0A370L350"/>
<protein>
    <submittedName>
        <fullName evidence="1">Uncharacterized protein</fullName>
    </submittedName>
</protein>
<proteinExistence type="predicted"/>
<dbReference type="Proteomes" id="UP000255207">
    <property type="component" value="Unassembled WGS sequence"/>
</dbReference>
<keyword evidence="2" id="KW-1185">Reference proteome</keyword>
<organism evidence="1 2">
    <name type="scientific">Bosea caraganae</name>
    <dbReference type="NCBI Taxonomy" id="2763117"/>
    <lineage>
        <taxon>Bacteria</taxon>
        <taxon>Pseudomonadati</taxon>
        <taxon>Pseudomonadota</taxon>
        <taxon>Alphaproteobacteria</taxon>
        <taxon>Hyphomicrobiales</taxon>
        <taxon>Boseaceae</taxon>
        <taxon>Bosea</taxon>
    </lineage>
</organism>
<dbReference type="OrthoDB" id="8163033at2"/>
<comment type="caution">
    <text evidence="1">The sequence shown here is derived from an EMBL/GenBank/DDBJ whole genome shotgun (WGS) entry which is preliminary data.</text>
</comment>
<evidence type="ECO:0000313" key="2">
    <source>
        <dbReference type="Proteomes" id="UP000255207"/>
    </source>
</evidence>
<dbReference type="EMBL" id="QQTP01000010">
    <property type="protein sequence ID" value="RDJ22601.1"/>
    <property type="molecule type" value="Genomic_DNA"/>
</dbReference>
<reference evidence="2" key="1">
    <citation type="submission" date="2018-07" db="EMBL/GenBank/DDBJ databases">
        <authorList>
            <person name="Safronova V.I."/>
            <person name="Chirak E.R."/>
            <person name="Sazanova A.L."/>
        </authorList>
    </citation>
    <scope>NUCLEOTIDE SEQUENCE [LARGE SCALE GENOMIC DNA]</scope>
    <source>
        <strain evidence="2">RCAM04685</strain>
    </source>
</reference>
<evidence type="ECO:0000313" key="1">
    <source>
        <dbReference type="EMBL" id="RDJ22601.1"/>
    </source>
</evidence>
<name>A0A370L350_9HYPH</name>